<organism evidence="4 5">
    <name type="scientific">Roseibium algae</name>
    <dbReference type="NCBI Taxonomy" id="3123038"/>
    <lineage>
        <taxon>Bacteria</taxon>
        <taxon>Pseudomonadati</taxon>
        <taxon>Pseudomonadota</taxon>
        <taxon>Alphaproteobacteria</taxon>
        <taxon>Hyphomicrobiales</taxon>
        <taxon>Stappiaceae</taxon>
        <taxon>Roseibium</taxon>
    </lineage>
</organism>
<dbReference type="PANTHER" id="PTHR34203">
    <property type="entry name" value="METHYLTRANSFERASE, FKBM FAMILY PROTEIN"/>
    <property type="match status" value="1"/>
</dbReference>
<protein>
    <submittedName>
        <fullName evidence="4">FkbM family methyltransferase</fullName>
    </submittedName>
</protein>
<name>A0ABU8TJP6_9HYPH</name>
<dbReference type="GO" id="GO:0032259">
    <property type="term" value="P:methylation"/>
    <property type="evidence" value="ECO:0007669"/>
    <property type="project" value="UniProtKB-KW"/>
</dbReference>
<dbReference type="InterPro" id="IPR052514">
    <property type="entry name" value="SAM-dependent_MTase"/>
</dbReference>
<dbReference type="Pfam" id="PF05175">
    <property type="entry name" value="MTS"/>
    <property type="match status" value="1"/>
</dbReference>
<keyword evidence="1 4" id="KW-0489">Methyltransferase</keyword>
<keyword evidence="5" id="KW-1185">Reference proteome</keyword>
<evidence type="ECO:0000256" key="1">
    <source>
        <dbReference type="ARBA" id="ARBA00022603"/>
    </source>
</evidence>
<reference evidence="4 5" key="1">
    <citation type="submission" date="2024-02" db="EMBL/GenBank/DDBJ databases">
        <title>Roseibium algae sp. nov., isolated from marine alga (Grateloupia sp.), showing potential in myo-inositol conversion.</title>
        <authorList>
            <person name="Wang Y."/>
        </authorList>
    </citation>
    <scope>NUCLEOTIDE SEQUENCE [LARGE SCALE GENOMIC DNA]</scope>
    <source>
        <strain evidence="4 5">H3510</strain>
    </source>
</reference>
<comment type="caution">
    <text evidence="4">The sequence shown here is derived from an EMBL/GenBank/DDBJ whole genome shotgun (WGS) entry which is preliminary data.</text>
</comment>
<sequence>MNIKRTIGKRPPLFQKLLFSYRKRFQPDVITMEHGIRLAVPKTLPEDMRKILYKEQHELPELELILTCLEPEDKVLEIGSGVGMVATTCACICGARNVTCYEPNPNTIDVIRRNFDLNGLKVDLRVRALTTKKGTVNFYFSENIVSSSLIDQAFGGETEVKCDDIGDVVKELQPTTIVMDVEGAEIDLLPKADLSSVKKIVVEMHPNIVGADKIQALHTHLENQGLLYKKDLCRSKVAYFER</sequence>
<evidence type="ECO:0000256" key="2">
    <source>
        <dbReference type="ARBA" id="ARBA00022691"/>
    </source>
</evidence>
<gene>
    <name evidence="4" type="ORF">V6575_08150</name>
</gene>
<dbReference type="Proteomes" id="UP001385499">
    <property type="component" value="Unassembled WGS sequence"/>
</dbReference>
<dbReference type="InterPro" id="IPR007848">
    <property type="entry name" value="Small_mtfrase_dom"/>
</dbReference>
<accession>A0ABU8TJP6</accession>
<evidence type="ECO:0000259" key="3">
    <source>
        <dbReference type="Pfam" id="PF05175"/>
    </source>
</evidence>
<evidence type="ECO:0000313" key="5">
    <source>
        <dbReference type="Proteomes" id="UP001385499"/>
    </source>
</evidence>
<dbReference type="InterPro" id="IPR029063">
    <property type="entry name" value="SAM-dependent_MTases_sf"/>
</dbReference>
<dbReference type="PANTHER" id="PTHR34203:SF15">
    <property type="entry name" value="SLL1173 PROTEIN"/>
    <property type="match status" value="1"/>
</dbReference>
<keyword evidence="2" id="KW-0949">S-adenosyl-L-methionine</keyword>
<dbReference type="NCBIfam" id="TIGR01444">
    <property type="entry name" value="fkbM_fam"/>
    <property type="match status" value="1"/>
</dbReference>
<proteinExistence type="predicted"/>
<dbReference type="Gene3D" id="3.40.50.150">
    <property type="entry name" value="Vaccinia Virus protein VP39"/>
    <property type="match status" value="1"/>
</dbReference>
<feature type="domain" description="Methyltransferase small" evidence="3">
    <location>
        <begin position="64"/>
        <end position="131"/>
    </location>
</feature>
<keyword evidence="1 4" id="KW-0808">Transferase</keyword>
<evidence type="ECO:0000313" key="4">
    <source>
        <dbReference type="EMBL" id="MEJ8474058.1"/>
    </source>
</evidence>
<dbReference type="SUPFAM" id="SSF53335">
    <property type="entry name" value="S-adenosyl-L-methionine-dependent methyltransferases"/>
    <property type="match status" value="1"/>
</dbReference>
<dbReference type="InterPro" id="IPR006342">
    <property type="entry name" value="FkbM_mtfrase"/>
</dbReference>
<dbReference type="GO" id="GO:0008168">
    <property type="term" value="F:methyltransferase activity"/>
    <property type="evidence" value="ECO:0007669"/>
    <property type="project" value="UniProtKB-KW"/>
</dbReference>
<dbReference type="RefSeq" id="WP_340273767.1">
    <property type="nucleotide sequence ID" value="NZ_JBAKIA010000004.1"/>
</dbReference>
<dbReference type="EMBL" id="JBAKIA010000004">
    <property type="protein sequence ID" value="MEJ8474058.1"/>
    <property type="molecule type" value="Genomic_DNA"/>
</dbReference>